<evidence type="ECO:0000313" key="2">
    <source>
        <dbReference type="Proteomes" id="UP000198963"/>
    </source>
</evidence>
<evidence type="ECO:0000313" key="1">
    <source>
        <dbReference type="EMBL" id="SDS32979.1"/>
    </source>
</evidence>
<dbReference type="AlphaFoldDB" id="A0A1H1RDI5"/>
<dbReference type="GO" id="GO:0016787">
    <property type="term" value="F:hydrolase activity"/>
    <property type="evidence" value="ECO:0007669"/>
    <property type="project" value="UniProtKB-KW"/>
</dbReference>
<accession>A0A1H1RDI5</accession>
<keyword evidence="2" id="KW-1185">Reference proteome</keyword>
<protein>
    <submittedName>
        <fullName evidence="1">Predicted metal-dependent phosphohydrolase, HD superfamily</fullName>
    </submittedName>
</protein>
<dbReference type="InterPro" id="IPR009218">
    <property type="entry name" value="HD_phosphohydro"/>
</dbReference>
<dbReference type="Gene3D" id="1.10.3210.10">
    <property type="entry name" value="Hypothetical protein af1432"/>
    <property type="match status" value="1"/>
</dbReference>
<dbReference type="PIRSF" id="PIRSF035170">
    <property type="entry name" value="HD_phosphohydro"/>
    <property type="match status" value="1"/>
</dbReference>
<dbReference type="PANTHER" id="PTHR21174:SF0">
    <property type="entry name" value="HD PHOSPHOHYDROLASE FAMILY PROTEIN-RELATED"/>
    <property type="match status" value="1"/>
</dbReference>
<gene>
    <name evidence="1" type="ORF">SAMN04489797_1366</name>
</gene>
<dbReference type="STRING" id="1249933.SAMN04489797_1366"/>
<name>A0A1H1RDI5_9FLAO</name>
<dbReference type="Proteomes" id="UP000198963">
    <property type="component" value="Chromosome I"/>
</dbReference>
<proteinExistence type="predicted"/>
<dbReference type="SUPFAM" id="SSF109604">
    <property type="entry name" value="HD-domain/PDEase-like"/>
    <property type="match status" value="1"/>
</dbReference>
<sequence length="208" mass="24938">MKLWLKHYWQDLISDYADTALMDTLWTTIVSKYTSKNRHYHNLSHIYTMYLQLEGFTNEIEDLESLKLAIWFHDIIYKSTNIDNETLSADFAAKALNKLPTDVFNIEKITNLIISTKKHKCLLTENNDNAYLLDLDLSILGTDWKTYSTYLQKIRKEYKIYPDIIYKPGRKKILKHFLERDTLYFTERFKTQFEKQARNNLMREINTL</sequence>
<dbReference type="RefSeq" id="WP_244266730.1">
    <property type="nucleotide sequence ID" value="NZ_LT629774.1"/>
</dbReference>
<dbReference type="EMBL" id="LT629774">
    <property type="protein sequence ID" value="SDS32979.1"/>
    <property type="molecule type" value="Genomic_DNA"/>
</dbReference>
<keyword evidence="1" id="KW-0378">Hydrolase</keyword>
<reference evidence="1 2" key="1">
    <citation type="submission" date="2016-10" db="EMBL/GenBank/DDBJ databases">
        <authorList>
            <person name="Varghese N."/>
            <person name="Submissions S."/>
        </authorList>
    </citation>
    <scope>NUCLEOTIDE SEQUENCE [LARGE SCALE GENOMIC DNA]</scope>
    <source>
        <strain evidence="1 2">RHA_55</strain>
    </source>
</reference>
<dbReference type="PANTHER" id="PTHR21174">
    <property type="match status" value="1"/>
</dbReference>
<organism evidence="1 2">
    <name type="scientific">Winogradskyella sediminis</name>
    <dbReference type="NCBI Taxonomy" id="1382466"/>
    <lineage>
        <taxon>Bacteria</taxon>
        <taxon>Pseudomonadati</taxon>
        <taxon>Bacteroidota</taxon>
        <taxon>Flavobacteriia</taxon>
        <taxon>Flavobacteriales</taxon>
        <taxon>Flavobacteriaceae</taxon>
        <taxon>Winogradskyella</taxon>
    </lineage>
</organism>